<dbReference type="SMART" id="SM00260">
    <property type="entry name" value="CheW"/>
    <property type="match status" value="1"/>
</dbReference>
<dbReference type="InterPro" id="IPR037052">
    <property type="entry name" value="CheA-like_P2_sf"/>
</dbReference>
<dbReference type="CDD" id="cd00088">
    <property type="entry name" value="HPT"/>
    <property type="match status" value="1"/>
</dbReference>
<keyword evidence="8" id="KW-0418">Kinase</keyword>
<feature type="domain" description="Histidine kinase" evidence="12">
    <location>
        <begin position="326"/>
        <end position="535"/>
    </location>
</feature>
<dbReference type="EMBL" id="CP045798">
    <property type="protein sequence ID" value="QNB45747.1"/>
    <property type="molecule type" value="Genomic_DNA"/>
</dbReference>
<dbReference type="GO" id="GO:0006935">
    <property type="term" value="P:chemotaxis"/>
    <property type="evidence" value="ECO:0007669"/>
    <property type="project" value="UniProtKB-KW"/>
</dbReference>
<dbReference type="InterPro" id="IPR005467">
    <property type="entry name" value="His_kinase_dom"/>
</dbReference>
<evidence type="ECO:0000259" key="13">
    <source>
        <dbReference type="PROSITE" id="PS50851"/>
    </source>
</evidence>
<dbReference type="CDD" id="cd16916">
    <property type="entry name" value="HATPase_CheA-like"/>
    <property type="match status" value="1"/>
</dbReference>
<dbReference type="SUPFAM" id="SSF50341">
    <property type="entry name" value="CheW-like"/>
    <property type="match status" value="1"/>
</dbReference>
<dbReference type="Pfam" id="PF02518">
    <property type="entry name" value="HATPase_c"/>
    <property type="match status" value="1"/>
</dbReference>
<dbReference type="InterPro" id="IPR051315">
    <property type="entry name" value="Bact_Chemotaxis_CheA"/>
</dbReference>
<keyword evidence="7" id="KW-0547">Nucleotide-binding</keyword>
<evidence type="ECO:0000256" key="7">
    <source>
        <dbReference type="ARBA" id="ARBA00022741"/>
    </source>
</evidence>
<dbReference type="SMART" id="SM01231">
    <property type="entry name" value="H-kinase_dim"/>
    <property type="match status" value="1"/>
</dbReference>
<dbReference type="FunFam" id="3.30.565.10:FF:000016">
    <property type="entry name" value="Chemotaxis protein CheA, putative"/>
    <property type="match status" value="1"/>
</dbReference>
<keyword evidence="4" id="KW-0145">Chemotaxis</keyword>
<proteinExistence type="predicted"/>
<accession>A0A7G6E0Z3</accession>
<evidence type="ECO:0000259" key="12">
    <source>
        <dbReference type="PROSITE" id="PS50109"/>
    </source>
</evidence>
<dbReference type="InterPro" id="IPR008207">
    <property type="entry name" value="Sig_transdc_His_kin_Hpt_dom"/>
</dbReference>
<dbReference type="InterPro" id="IPR002545">
    <property type="entry name" value="CheW-lke_dom"/>
</dbReference>
<dbReference type="InterPro" id="IPR036061">
    <property type="entry name" value="CheW-like_dom_sf"/>
</dbReference>
<dbReference type="PROSITE" id="PS50109">
    <property type="entry name" value="HIS_KIN"/>
    <property type="match status" value="1"/>
</dbReference>
<dbReference type="FunFam" id="2.30.30.40:FF:000048">
    <property type="entry name" value="Chemotaxis protein CheA, putative"/>
    <property type="match status" value="1"/>
</dbReference>
<feature type="modified residue" description="Phosphohistidine" evidence="11">
    <location>
        <position position="46"/>
    </location>
</feature>
<dbReference type="InterPro" id="IPR037006">
    <property type="entry name" value="CheA-like_homodim_sf"/>
</dbReference>
<dbReference type="PANTHER" id="PTHR43395:SF1">
    <property type="entry name" value="CHEMOTAXIS PROTEIN CHEA"/>
    <property type="match status" value="1"/>
</dbReference>
<evidence type="ECO:0000256" key="10">
    <source>
        <dbReference type="ARBA" id="ARBA00023012"/>
    </source>
</evidence>
<protein>
    <recommendedName>
        <fullName evidence="3">Chemotaxis protein CheA</fullName>
        <ecNumber evidence="2">2.7.13.3</ecNumber>
    </recommendedName>
</protein>
<dbReference type="Pfam" id="PF01584">
    <property type="entry name" value="CheW"/>
    <property type="match status" value="1"/>
</dbReference>
<dbReference type="CDD" id="cd00731">
    <property type="entry name" value="CheA_reg"/>
    <property type="match status" value="1"/>
</dbReference>
<reference evidence="15 16" key="1">
    <citation type="journal article" date="2019" name="Front. Microbiol.">
        <title>Thermoanaerosceptrum fracticalcis gen. nov. sp. nov., a Novel Fumarate-Fermenting Microorganism From a Deep Fractured Carbonate Aquifer of the US Great Basin.</title>
        <authorList>
            <person name="Hamilton-Brehm S.D."/>
            <person name="Stewart L.E."/>
            <person name="Zavarin M."/>
            <person name="Caldwell M."/>
            <person name="Lawson P.A."/>
            <person name="Onstott T.C."/>
            <person name="Grzymski J."/>
            <person name="Neveux I."/>
            <person name="Lollar B.S."/>
            <person name="Russell C.E."/>
            <person name="Moser D.P."/>
        </authorList>
    </citation>
    <scope>NUCLEOTIDE SEQUENCE [LARGE SCALE GENOMIC DNA]</scope>
    <source>
        <strain evidence="15 16">DRI-13</strain>
    </source>
</reference>
<organism evidence="15 16">
    <name type="scientific">Thermanaerosceptrum fracticalcis</name>
    <dbReference type="NCBI Taxonomy" id="1712410"/>
    <lineage>
        <taxon>Bacteria</taxon>
        <taxon>Bacillati</taxon>
        <taxon>Bacillota</taxon>
        <taxon>Clostridia</taxon>
        <taxon>Eubacteriales</taxon>
        <taxon>Peptococcaceae</taxon>
        <taxon>Thermanaerosceptrum</taxon>
    </lineage>
</organism>
<evidence type="ECO:0000256" key="4">
    <source>
        <dbReference type="ARBA" id="ARBA00022500"/>
    </source>
</evidence>
<evidence type="ECO:0000256" key="9">
    <source>
        <dbReference type="ARBA" id="ARBA00022840"/>
    </source>
</evidence>
<dbReference type="RefSeq" id="WP_034419735.1">
    <property type="nucleotide sequence ID" value="NZ_CP045798.1"/>
</dbReference>
<dbReference type="Gene3D" id="1.10.287.560">
    <property type="entry name" value="Histidine kinase CheA-like, homodimeric domain"/>
    <property type="match status" value="1"/>
</dbReference>
<evidence type="ECO:0000256" key="8">
    <source>
        <dbReference type="ARBA" id="ARBA00022777"/>
    </source>
</evidence>
<dbReference type="SMART" id="SM00387">
    <property type="entry name" value="HATPase_c"/>
    <property type="match status" value="1"/>
</dbReference>
<dbReference type="InterPro" id="IPR010808">
    <property type="entry name" value="CheA_P2-bd"/>
</dbReference>
<sequence length="665" mass="74054">MDMNQYLDLFLEESLEHLQNLNQSLLALENNPERLDLLDEIFRAAHTLKGMSATMGYNSIAQLTHQMENLLDKLRERKLSLSPEIIDTLFQCVDALEEMVGSIREGREPQTAIGQLAAGLALLEKGESKHALIKQNVESPAPTADVSIQFNEYEKNLINAALEKGYHAYQLQIHIDEQCLMKGVRAFMVFRNLETVGEIIASRPSVQDIEDEKFDNHITVVLVTHQKETEIKTQLDVISEVKLANITPLGSYKPSSQPYEEIPGTNSNNNIVKEENKINNNKKQRIHQTVRVDIGRLDKLMSLVGELVINKTRLEQIHLTNNTMGLNETIEQIDRIATDLQNVVQNVRMVSIEQVFNRFPRMVRDLAKELGKEVNLILEGKETELDRTVIDEIGDPLVHLIRNAIDHGLESPEERVKANKNREGMLKLAARHEGNQVVIVVEDDGKGINVNAVREMALKNGLVTPAQVENMDDQAIVNLVFEPGFSTAQTITDISGRGVGLDVVKSRIQALSGQVHLETKQSQGTKFVIKLPLTLAIIQSLLVKVQEETFAIPLGNIDETTNLEADHIKNIQGQKVMVLRGKVLPLLFIKNLLAVPGHKEQHELYVVVVRKGEQQVGLVVDELIGQQEIVINSLGKLLTGLPGIAGASILGDGKVSLILDIGTLF</sequence>
<dbReference type="InterPro" id="IPR036890">
    <property type="entry name" value="HATPase_C_sf"/>
</dbReference>
<dbReference type="SUPFAM" id="SSF47384">
    <property type="entry name" value="Homodimeric domain of signal transducing histidine kinase"/>
    <property type="match status" value="1"/>
</dbReference>
<dbReference type="InterPro" id="IPR036641">
    <property type="entry name" value="HPT_dom_sf"/>
</dbReference>
<dbReference type="Pfam" id="PF01627">
    <property type="entry name" value="Hpt"/>
    <property type="match status" value="1"/>
</dbReference>
<evidence type="ECO:0000256" key="3">
    <source>
        <dbReference type="ARBA" id="ARBA00021495"/>
    </source>
</evidence>
<keyword evidence="6" id="KW-0808">Transferase</keyword>
<dbReference type="Gene3D" id="1.20.120.160">
    <property type="entry name" value="HPT domain"/>
    <property type="match status" value="1"/>
</dbReference>
<feature type="domain" description="HPt" evidence="14">
    <location>
        <begin position="1"/>
        <end position="103"/>
    </location>
</feature>
<dbReference type="InterPro" id="IPR004358">
    <property type="entry name" value="Sig_transdc_His_kin-like_C"/>
</dbReference>
<gene>
    <name evidence="15" type="ORF">BR63_05135</name>
</gene>
<evidence type="ECO:0000256" key="5">
    <source>
        <dbReference type="ARBA" id="ARBA00022553"/>
    </source>
</evidence>
<dbReference type="PROSITE" id="PS50894">
    <property type="entry name" value="HPT"/>
    <property type="match status" value="1"/>
</dbReference>
<comment type="catalytic activity">
    <reaction evidence="1">
        <text>ATP + protein L-histidine = ADP + protein N-phospho-L-histidine.</text>
        <dbReference type="EC" id="2.7.13.3"/>
    </reaction>
</comment>
<name>A0A7G6E0Z3_THEFR</name>
<dbReference type="GO" id="GO:0005524">
    <property type="term" value="F:ATP binding"/>
    <property type="evidence" value="ECO:0007669"/>
    <property type="project" value="UniProtKB-KW"/>
</dbReference>
<evidence type="ECO:0000256" key="1">
    <source>
        <dbReference type="ARBA" id="ARBA00000085"/>
    </source>
</evidence>
<dbReference type="KEGG" id="tfr:BR63_05135"/>
<dbReference type="PANTHER" id="PTHR43395">
    <property type="entry name" value="SENSOR HISTIDINE KINASE CHEA"/>
    <property type="match status" value="1"/>
</dbReference>
<dbReference type="SUPFAM" id="SSF55874">
    <property type="entry name" value="ATPase domain of HSP90 chaperone/DNA topoisomerase II/histidine kinase"/>
    <property type="match status" value="1"/>
</dbReference>
<keyword evidence="5 11" id="KW-0597">Phosphoprotein</keyword>
<evidence type="ECO:0000256" key="2">
    <source>
        <dbReference type="ARBA" id="ARBA00012438"/>
    </source>
</evidence>
<dbReference type="Gene3D" id="3.30.70.1110">
    <property type="entry name" value="Histidine kinase CheA-like, P2 response regulator-binding domain"/>
    <property type="match status" value="1"/>
</dbReference>
<dbReference type="InterPro" id="IPR004105">
    <property type="entry name" value="CheA-like_dim"/>
</dbReference>
<dbReference type="SMART" id="SM00073">
    <property type="entry name" value="HPT"/>
    <property type="match status" value="1"/>
</dbReference>
<dbReference type="EC" id="2.7.13.3" evidence="2"/>
<dbReference type="InterPro" id="IPR036097">
    <property type="entry name" value="HisK_dim/P_sf"/>
</dbReference>
<evidence type="ECO:0000313" key="16">
    <source>
        <dbReference type="Proteomes" id="UP000515847"/>
    </source>
</evidence>
<feature type="domain" description="CheW-like" evidence="13">
    <location>
        <begin position="537"/>
        <end position="665"/>
    </location>
</feature>
<dbReference type="PROSITE" id="PS50851">
    <property type="entry name" value="CHEW"/>
    <property type="match status" value="1"/>
</dbReference>
<dbReference type="OrthoDB" id="9803176at2"/>
<keyword evidence="10" id="KW-0902">Two-component regulatory system</keyword>
<dbReference type="SUPFAM" id="SSF55052">
    <property type="entry name" value="CheY-binding domain of CheA"/>
    <property type="match status" value="1"/>
</dbReference>
<dbReference type="AlphaFoldDB" id="A0A7G6E0Z3"/>
<dbReference type="Gene3D" id="3.30.565.10">
    <property type="entry name" value="Histidine kinase-like ATPase, C-terminal domain"/>
    <property type="match status" value="1"/>
</dbReference>
<dbReference type="SUPFAM" id="SSF47226">
    <property type="entry name" value="Histidine-containing phosphotransfer domain, HPT domain"/>
    <property type="match status" value="1"/>
</dbReference>
<evidence type="ECO:0000256" key="6">
    <source>
        <dbReference type="ARBA" id="ARBA00022679"/>
    </source>
</evidence>
<dbReference type="Pfam" id="PF02895">
    <property type="entry name" value="H-kinase_dim"/>
    <property type="match status" value="1"/>
</dbReference>
<evidence type="ECO:0000256" key="11">
    <source>
        <dbReference type="PROSITE-ProRule" id="PRU00110"/>
    </source>
</evidence>
<dbReference type="Proteomes" id="UP000515847">
    <property type="component" value="Chromosome"/>
</dbReference>
<dbReference type="Gene3D" id="2.30.30.40">
    <property type="entry name" value="SH3 Domains"/>
    <property type="match status" value="1"/>
</dbReference>
<dbReference type="PRINTS" id="PR00344">
    <property type="entry name" value="BCTRLSENSOR"/>
</dbReference>
<dbReference type="Pfam" id="PF07194">
    <property type="entry name" value="P2"/>
    <property type="match status" value="1"/>
</dbReference>
<keyword evidence="16" id="KW-1185">Reference proteome</keyword>
<evidence type="ECO:0000313" key="15">
    <source>
        <dbReference type="EMBL" id="QNB45747.1"/>
    </source>
</evidence>
<keyword evidence="9" id="KW-0067">ATP-binding</keyword>
<dbReference type="GO" id="GO:0005737">
    <property type="term" value="C:cytoplasm"/>
    <property type="evidence" value="ECO:0007669"/>
    <property type="project" value="InterPro"/>
</dbReference>
<dbReference type="InterPro" id="IPR003594">
    <property type="entry name" value="HATPase_dom"/>
</dbReference>
<dbReference type="GO" id="GO:0000155">
    <property type="term" value="F:phosphorelay sensor kinase activity"/>
    <property type="evidence" value="ECO:0007669"/>
    <property type="project" value="InterPro"/>
</dbReference>
<evidence type="ECO:0000259" key="14">
    <source>
        <dbReference type="PROSITE" id="PS50894"/>
    </source>
</evidence>
<dbReference type="InterPro" id="IPR035891">
    <property type="entry name" value="CheY-binding_CheA"/>
</dbReference>